<dbReference type="Proteomes" id="UP000887575">
    <property type="component" value="Unassembled WGS sequence"/>
</dbReference>
<reference evidence="2" key="1">
    <citation type="submission" date="2024-02" db="UniProtKB">
        <authorList>
            <consortium name="WormBaseParasite"/>
        </authorList>
    </citation>
    <scope>IDENTIFICATION</scope>
</reference>
<dbReference type="WBParaSite" id="MBELARI_LOCUS3530">
    <property type="protein sequence ID" value="MBELARI_LOCUS3530"/>
    <property type="gene ID" value="MBELARI_LOCUS3530"/>
</dbReference>
<evidence type="ECO:0000313" key="1">
    <source>
        <dbReference type="Proteomes" id="UP000887575"/>
    </source>
</evidence>
<dbReference type="AlphaFoldDB" id="A0AAF3FC35"/>
<name>A0AAF3FC35_9BILA</name>
<evidence type="ECO:0000313" key="2">
    <source>
        <dbReference type="WBParaSite" id="MBELARI_LOCUS3530"/>
    </source>
</evidence>
<proteinExistence type="predicted"/>
<keyword evidence="1" id="KW-1185">Reference proteome</keyword>
<protein>
    <submittedName>
        <fullName evidence="2">Uncharacterized protein</fullName>
    </submittedName>
</protein>
<organism evidence="1 2">
    <name type="scientific">Mesorhabditis belari</name>
    <dbReference type="NCBI Taxonomy" id="2138241"/>
    <lineage>
        <taxon>Eukaryota</taxon>
        <taxon>Metazoa</taxon>
        <taxon>Ecdysozoa</taxon>
        <taxon>Nematoda</taxon>
        <taxon>Chromadorea</taxon>
        <taxon>Rhabditida</taxon>
        <taxon>Rhabditina</taxon>
        <taxon>Rhabditomorpha</taxon>
        <taxon>Rhabditoidea</taxon>
        <taxon>Rhabditidae</taxon>
        <taxon>Mesorhabditinae</taxon>
        <taxon>Mesorhabditis</taxon>
    </lineage>
</organism>
<accession>A0AAF3FC35</accession>
<sequence>MLTDGTIAKTQCQLTSDVSRPVLLISSVVKGFIATGFWTPVVSVFSDRFEDSGCLTDILGHTGDSEAAALSNVLGLESKIWRYSIRSTMDSQR</sequence>